<keyword evidence="3" id="KW-1185">Reference proteome</keyword>
<dbReference type="Proteomes" id="UP001595979">
    <property type="component" value="Unassembled WGS sequence"/>
</dbReference>
<reference evidence="3" key="1">
    <citation type="journal article" date="2019" name="Int. J. Syst. Evol. Microbiol.">
        <title>The Global Catalogue of Microorganisms (GCM) 10K type strain sequencing project: providing services to taxonomists for standard genome sequencing and annotation.</title>
        <authorList>
            <consortium name="The Broad Institute Genomics Platform"/>
            <consortium name="The Broad Institute Genome Sequencing Center for Infectious Disease"/>
            <person name="Wu L."/>
            <person name="Ma J."/>
        </authorList>
    </citation>
    <scope>NUCLEOTIDE SEQUENCE [LARGE SCALE GENOMIC DNA]</scope>
    <source>
        <strain evidence="3">CGMCC 1.15053</strain>
    </source>
</reference>
<comment type="caution">
    <text evidence="2">The sequence shown here is derived from an EMBL/GenBank/DDBJ whole genome shotgun (WGS) entry which is preliminary data.</text>
</comment>
<evidence type="ECO:0000313" key="3">
    <source>
        <dbReference type="Proteomes" id="UP001595979"/>
    </source>
</evidence>
<dbReference type="RefSeq" id="WP_380046750.1">
    <property type="nucleotide sequence ID" value="NZ_JBHSOH010000005.1"/>
</dbReference>
<organism evidence="2 3">
    <name type="scientific">Deinococcus petrolearius</name>
    <dbReference type="NCBI Taxonomy" id="1751295"/>
    <lineage>
        <taxon>Bacteria</taxon>
        <taxon>Thermotogati</taxon>
        <taxon>Deinococcota</taxon>
        <taxon>Deinococci</taxon>
        <taxon>Deinococcales</taxon>
        <taxon>Deinococcaceae</taxon>
        <taxon>Deinococcus</taxon>
    </lineage>
</organism>
<evidence type="ECO:0000256" key="1">
    <source>
        <dbReference type="SAM" id="MobiDB-lite"/>
    </source>
</evidence>
<proteinExistence type="predicted"/>
<protein>
    <submittedName>
        <fullName evidence="2">Uncharacterized protein</fullName>
    </submittedName>
</protein>
<feature type="region of interest" description="Disordered" evidence="1">
    <location>
        <begin position="119"/>
        <end position="184"/>
    </location>
</feature>
<sequence length="184" mass="18692">MPPLPLALADLAQADPDAPPTFRLTPAEYPAYRSDPPPPLTLTLHLGNPSARAVPLTCRSLGAPVLRAWLASRGGVPVSGVPVNRAADLRAFVPVGNAPTCRAVGQRLRLPPGAADTYTRALGTPHAGAQTEYSAGLEREPAPRLGLAEPGQHLGAGRGRAAAGGDPPARGVSGRPAGQPGLVA</sequence>
<accession>A0ABW1DIH9</accession>
<evidence type="ECO:0000313" key="2">
    <source>
        <dbReference type="EMBL" id="MFC5847526.1"/>
    </source>
</evidence>
<feature type="compositionally biased region" description="Low complexity" evidence="1">
    <location>
        <begin position="159"/>
        <end position="171"/>
    </location>
</feature>
<name>A0ABW1DIH9_9DEIO</name>
<gene>
    <name evidence="2" type="ORF">ACFPQ6_04320</name>
</gene>
<dbReference type="EMBL" id="JBHSOH010000005">
    <property type="protein sequence ID" value="MFC5847526.1"/>
    <property type="molecule type" value="Genomic_DNA"/>
</dbReference>